<feature type="transmembrane region" description="Helical" evidence="8">
    <location>
        <begin position="185"/>
        <end position="206"/>
    </location>
</feature>
<gene>
    <name evidence="9" type="ORF">GCM10007380_05250</name>
</gene>
<dbReference type="GO" id="GO:0016020">
    <property type="term" value="C:membrane"/>
    <property type="evidence" value="ECO:0007669"/>
    <property type="project" value="UniProtKB-SubCell"/>
</dbReference>
<feature type="transmembrane region" description="Helical" evidence="8">
    <location>
        <begin position="9"/>
        <end position="32"/>
    </location>
</feature>
<keyword evidence="6 8" id="KW-1133">Transmembrane helix</keyword>
<comment type="similarity">
    <text evidence="2">Belongs to the amino acid-polyamine-organocation (APC) superfamily. Spore germination protein (SGP) (TC 2.A.3.9) family.</text>
</comment>
<name>A0A8J3AIV7_9BACI</name>
<evidence type="ECO:0000256" key="8">
    <source>
        <dbReference type="SAM" id="Phobius"/>
    </source>
</evidence>
<feature type="transmembrane region" description="Helical" evidence="8">
    <location>
        <begin position="218"/>
        <end position="241"/>
    </location>
</feature>
<dbReference type="InterPro" id="IPR004761">
    <property type="entry name" value="Spore_GerAB"/>
</dbReference>
<comment type="caution">
    <text evidence="9">The sequence shown here is derived from an EMBL/GenBank/DDBJ whole genome shotgun (WGS) entry which is preliminary data.</text>
</comment>
<evidence type="ECO:0000256" key="7">
    <source>
        <dbReference type="ARBA" id="ARBA00023136"/>
    </source>
</evidence>
<feature type="transmembrane region" description="Helical" evidence="8">
    <location>
        <begin position="334"/>
        <end position="356"/>
    </location>
</feature>
<keyword evidence="3" id="KW-0813">Transport</keyword>
<evidence type="ECO:0000256" key="5">
    <source>
        <dbReference type="ARBA" id="ARBA00022692"/>
    </source>
</evidence>
<dbReference type="EMBL" id="BMHB01000001">
    <property type="protein sequence ID" value="GGI10924.1"/>
    <property type="molecule type" value="Genomic_DNA"/>
</dbReference>
<keyword evidence="4" id="KW-0309">Germination</keyword>
<feature type="transmembrane region" description="Helical" evidence="8">
    <location>
        <begin position="144"/>
        <end position="165"/>
    </location>
</feature>
<evidence type="ECO:0000256" key="4">
    <source>
        <dbReference type="ARBA" id="ARBA00022544"/>
    </source>
</evidence>
<protein>
    <submittedName>
        <fullName evidence="9">Germination protein GerB</fullName>
    </submittedName>
</protein>
<organism evidence="9 10">
    <name type="scientific">Gottfriedia solisilvae</name>
    <dbReference type="NCBI Taxonomy" id="1516104"/>
    <lineage>
        <taxon>Bacteria</taxon>
        <taxon>Bacillati</taxon>
        <taxon>Bacillota</taxon>
        <taxon>Bacilli</taxon>
        <taxon>Bacillales</taxon>
        <taxon>Bacillaceae</taxon>
        <taxon>Gottfriedia</taxon>
    </lineage>
</organism>
<dbReference type="Proteomes" id="UP000626244">
    <property type="component" value="Unassembled WGS sequence"/>
</dbReference>
<dbReference type="OrthoDB" id="2380240at2"/>
<feature type="transmembrane region" description="Helical" evidence="8">
    <location>
        <begin position="304"/>
        <end position="322"/>
    </location>
</feature>
<keyword evidence="5 8" id="KW-0812">Transmembrane</keyword>
<feature type="transmembrane region" description="Helical" evidence="8">
    <location>
        <begin position="84"/>
        <end position="109"/>
    </location>
</feature>
<evidence type="ECO:0000313" key="9">
    <source>
        <dbReference type="EMBL" id="GGI10924.1"/>
    </source>
</evidence>
<reference evidence="10" key="1">
    <citation type="journal article" date="2019" name="Int. J. Syst. Evol. Microbiol.">
        <title>The Global Catalogue of Microorganisms (GCM) 10K type strain sequencing project: providing services to taxonomists for standard genome sequencing and annotation.</title>
        <authorList>
            <consortium name="The Broad Institute Genomics Platform"/>
            <consortium name="The Broad Institute Genome Sequencing Center for Infectious Disease"/>
            <person name="Wu L."/>
            <person name="Ma J."/>
        </authorList>
    </citation>
    <scope>NUCLEOTIDE SEQUENCE [LARGE SCALE GENOMIC DNA]</scope>
    <source>
        <strain evidence="10">CGMCC 1.14993</strain>
    </source>
</reference>
<feature type="transmembrane region" description="Helical" evidence="8">
    <location>
        <begin position="270"/>
        <end position="292"/>
    </location>
</feature>
<feature type="transmembrane region" description="Helical" evidence="8">
    <location>
        <begin position="44"/>
        <end position="63"/>
    </location>
</feature>
<evidence type="ECO:0000256" key="3">
    <source>
        <dbReference type="ARBA" id="ARBA00022448"/>
    </source>
</evidence>
<evidence type="ECO:0000313" key="10">
    <source>
        <dbReference type="Proteomes" id="UP000626244"/>
    </source>
</evidence>
<dbReference type="NCBIfam" id="TIGR00912">
    <property type="entry name" value="2A0309"/>
    <property type="match status" value="1"/>
</dbReference>
<sequence length="365" mass="42498">MKSIVKEQFLVSTFFTFYLVHSSQIGIGILSFQREISKDAQQDAWLSVIIAGLSIHILIWLIYRTLDQKHNDLVAVHDFCFGKVIGNILSILVLVYFLLSAFTVFRTYIQIIQVWVFPTIKTWQLALVLGVMIYYIVSGGFRILTGFSVWGVIIPAFLLLLLYFPLQYMNPRLLMPVFNHSVKEILLSTKASILLYVGFEWIFIYYPFIKDAEKGQKWAHLANGISTVLYLIVAVVTFMYINQDTLQHATWATLFMTKIIQLPFIERFEYIFILTWILVIIPTMCIPIWACTRILKRISINVKPKISLVFFILIMVVAATFIEDFVEVDKLGKFISNVGFYFLYLYIPFIFLMKLFRNQLTKMLS</sequence>
<proteinExistence type="inferred from homology"/>
<evidence type="ECO:0000256" key="6">
    <source>
        <dbReference type="ARBA" id="ARBA00022989"/>
    </source>
</evidence>
<evidence type="ECO:0000256" key="2">
    <source>
        <dbReference type="ARBA" id="ARBA00007998"/>
    </source>
</evidence>
<feature type="transmembrane region" description="Helical" evidence="8">
    <location>
        <begin position="115"/>
        <end position="137"/>
    </location>
</feature>
<dbReference type="AlphaFoldDB" id="A0A8J3AIV7"/>
<keyword evidence="10" id="KW-1185">Reference proteome</keyword>
<accession>A0A8J3AIV7</accession>
<evidence type="ECO:0000256" key="1">
    <source>
        <dbReference type="ARBA" id="ARBA00004141"/>
    </source>
</evidence>
<dbReference type="PANTHER" id="PTHR34975">
    <property type="entry name" value="SPORE GERMINATION PROTEIN A2"/>
    <property type="match status" value="1"/>
</dbReference>
<dbReference type="RefSeq" id="WP_087998806.1">
    <property type="nucleotide sequence ID" value="NZ_BMHB01000001.1"/>
</dbReference>
<dbReference type="Pfam" id="PF03845">
    <property type="entry name" value="Spore_permease"/>
    <property type="match status" value="1"/>
</dbReference>
<comment type="subcellular location">
    <subcellularLocation>
        <location evidence="1">Membrane</location>
        <topology evidence="1">Multi-pass membrane protein</topology>
    </subcellularLocation>
</comment>
<dbReference type="PANTHER" id="PTHR34975:SF2">
    <property type="entry name" value="SPORE GERMINATION PROTEIN A2"/>
    <property type="match status" value="1"/>
</dbReference>
<keyword evidence="7 8" id="KW-0472">Membrane</keyword>
<dbReference type="GO" id="GO:0009847">
    <property type="term" value="P:spore germination"/>
    <property type="evidence" value="ECO:0007669"/>
    <property type="project" value="InterPro"/>
</dbReference>